<accession>A0A5A9PHN1</accession>
<evidence type="ECO:0000256" key="4">
    <source>
        <dbReference type="SAM" id="SignalP"/>
    </source>
</evidence>
<proteinExistence type="predicted"/>
<keyword evidence="3" id="KW-0677">Repeat</keyword>
<sequence>MAQALYFSLLVIALCSISECFRLNFICDNAVPSEKVVVTCESQTASLSCDQGTIKVLSANYGRTDRQTCSTGRPDDQLTNVQCSLSTSLSVVAIRCDGKTSCSIVAENAAFTDPCGGTYKYLTVSYDCVAPPPPSPEKAVVTCESQTASLSCDQGTIKVLSANYGRTDRQTCSTGKPANQISNVQCTQSTSLSVVASRCDRKTSCSIVAENAAFTDPCGGTYKYLTVSYECVASPPPSPVLPSEKAVVTCESQTASLSCDQGTIKVLSANYGRTDQQTCSTGKPANQLTNVQCTQSTSISVVASRCDGKSSCSIVAENAAFTDPCGGTYKYLTVSYECVAAPPPSPVLPSERL</sequence>
<feature type="domain" description="SUEL-type lectin" evidence="5">
    <location>
        <begin position="39"/>
        <end position="129"/>
    </location>
</feature>
<dbReference type="PANTHER" id="PTHR46780">
    <property type="entry name" value="PROTEIN EVA-1"/>
    <property type="match status" value="1"/>
</dbReference>
<dbReference type="InterPro" id="IPR000922">
    <property type="entry name" value="Lectin_gal-bd_dom"/>
</dbReference>
<evidence type="ECO:0000256" key="3">
    <source>
        <dbReference type="ARBA" id="ARBA00022737"/>
    </source>
</evidence>
<dbReference type="EMBL" id="SOYY01000005">
    <property type="protein sequence ID" value="KAA0721580.1"/>
    <property type="molecule type" value="Genomic_DNA"/>
</dbReference>
<protein>
    <submittedName>
        <fullName evidence="6">L-rhamnose-binding lectin CSL2</fullName>
    </submittedName>
</protein>
<dbReference type="FunFam" id="2.60.120.740:FF:000003">
    <property type="entry name" value="Protein eva-1 homolog C"/>
    <property type="match status" value="3"/>
</dbReference>
<feature type="domain" description="SUEL-type lectin" evidence="5">
    <location>
        <begin position="142"/>
        <end position="232"/>
    </location>
</feature>
<dbReference type="InterPro" id="IPR043159">
    <property type="entry name" value="Lectin_gal-bd_sf"/>
</dbReference>
<dbReference type="GO" id="GO:0030246">
    <property type="term" value="F:carbohydrate binding"/>
    <property type="evidence" value="ECO:0007669"/>
    <property type="project" value="UniProtKB-KW"/>
</dbReference>
<gene>
    <name evidence="6" type="ORF">E1301_Tti023439</name>
</gene>
<evidence type="ECO:0000313" key="6">
    <source>
        <dbReference type="EMBL" id="KAA0721580.1"/>
    </source>
</evidence>
<dbReference type="Proteomes" id="UP000324632">
    <property type="component" value="Chromosome 5"/>
</dbReference>
<comment type="caution">
    <text evidence="6">The sequence shown here is derived from an EMBL/GenBank/DDBJ whole genome shotgun (WGS) entry which is preliminary data.</text>
</comment>
<dbReference type="AlphaFoldDB" id="A0A5A9PHN1"/>
<feature type="signal peptide" evidence="4">
    <location>
        <begin position="1"/>
        <end position="20"/>
    </location>
</feature>
<keyword evidence="4" id="KW-0732">Signal</keyword>
<evidence type="ECO:0000256" key="2">
    <source>
        <dbReference type="ARBA" id="ARBA00022734"/>
    </source>
</evidence>
<keyword evidence="2 6" id="KW-0430">Lectin</keyword>
<dbReference type="Pfam" id="PF02140">
    <property type="entry name" value="SUEL_Lectin"/>
    <property type="match status" value="3"/>
</dbReference>
<keyword evidence="7" id="KW-1185">Reference proteome</keyword>
<evidence type="ECO:0000259" key="5">
    <source>
        <dbReference type="PROSITE" id="PS50228"/>
    </source>
</evidence>
<feature type="chain" id="PRO_5023088609" evidence="4">
    <location>
        <begin position="21"/>
        <end position="353"/>
    </location>
</feature>
<evidence type="ECO:0000256" key="1">
    <source>
        <dbReference type="ARBA" id="ARBA00022546"/>
    </source>
</evidence>
<name>A0A5A9PHN1_9TELE</name>
<organism evidence="6 7">
    <name type="scientific">Triplophysa tibetana</name>
    <dbReference type="NCBI Taxonomy" id="1572043"/>
    <lineage>
        <taxon>Eukaryota</taxon>
        <taxon>Metazoa</taxon>
        <taxon>Chordata</taxon>
        <taxon>Craniata</taxon>
        <taxon>Vertebrata</taxon>
        <taxon>Euteleostomi</taxon>
        <taxon>Actinopterygii</taxon>
        <taxon>Neopterygii</taxon>
        <taxon>Teleostei</taxon>
        <taxon>Ostariophysi</taxon>
        <taxon>Cypriniformes</taxon>
        <taxon>Nemacheilidae</taxon>
        <taxon>Triplophysa</taxon>
    </lineage>
</organism>
<feature type="domain" description="SUEL-type lectin" evidence="5">
    <location>
        <begin position="249"/>
        <end position="339"/>
    </location>
</feature>
<reference evidence="6 7" key="1">
    <citation type="journal article" date="2019" name="Mol. Ecol. Resour.">
        <title>Chromosome-level genome assembly of Triplophysa tibetana, a fish adapted to the harsh high-altitude environment of the Tibetan Plateau.</title>
        <authorList>
            <person name="Yang X."/>
            <person name="Liu H."/>
            <person name="Ma Z."/>
            <person name="Zou Y."/>
            <person name="Zou M."/>
            <person name="Mao Y."/>
            <person name="Li X."/>
            <person name="Wang H."/>
            <person name="Chen T."/>
            <person name="Wang W."/>
            <person name="Yang R."/>
        </authorList>
    </citation>
    <scope>NUCLEOTIDE SEQUENCE [LARGE SCALE GENOMIC DNA]</scope>
    <source>
        <strain evidence="6">TTIB1903HZAU</strain>
        <tissue evidence="6">Muscle</tissue>
    </source>
</reference>
<evidence type="ECO:0000313" key="7">
    <source>
        <dbReference type="Proteomes" id="UP000324632"/>
    </source>
</evidence>
<dbReference type="Gene3D" id="2.60.120.740">
    <property type="match status" value="3"/>
</dbReference>
<dbReference type="PROSITE" id="PS50228">
    <property type="entry name" value="SUEL_LECTIN"/>
    <property type="match status" value="3"/>
</dbReference>
<keyword evidence="1" id="KW-0348">Hemagglutinin</keyword>